<proteinExistence type="predicted"/>
<sequence length="264" mass="28156">MAAQQDFSSKYTNANLSADAAPYDSDLFANLVGQLEDADGGSISKVASAIVAVVLCAQKRGDAVAGLFRDITRIQSDQQKKECFMSLRHGISLTWPFFGLPNSMPACLGLVNELRQGHITVPSQVDRPLLGEADWLAKGYETNRAIYHAVGNAEVGNMIAEYFPEISYIANAAVFGFLIGGSENIQTLPLSELIVASAIAGTGATRQTKSHFKGSLGLGISPEALQAVWSVVKEVAAWNKSAPLGKVDVLELVEEVKTNLQSAK</sequence>
<evidence type="ECO:0000313" key="1">
    <source>
        <dbReference type="EMBL" id="KAH7118048.1"/>
    </source>
</evidence>
<dbReference type="OrthoDB" id="5100087at2759"/>
<keyword evidence="2" id="KW-1185">Reference proteome</keyword>
<dbReference type="InterPro" id="IPR029032">
    <property type="entry name" value="AhpD-like"/>
</dbReference>
<dbReference type="SUPFAM" id="SSF69118">
    <property type="entry name" value="AhpD-like"/>
    <property type="match status" value="1"/>
</dbReference>
<dbReference type="AlphaFoldDB" id="A0A9P9DF01"/>
<dbReference type="Proteomes" id="UP000717696">
    <property type="component" value="Unassembled WGS sequence"/>
</dbReference>
<gene>
    <name evidence="1" type="ORF">B0J13DRAFT_487017</name>
</gene>
<evidence type="ECO:0008006" key="3">
    <source>
        <dbReference type="Google" id="ProtNLM"/>
    </source>
</evidence>
<protein>
    <recommendedName>
        <fullName evidence="3">Carboxymuconolactone decarboxylase-like domain-containing protein</fullName>
    </recommendedName>
</protein>
<dbReference type="EMBL" id="JAGMUU010000033">
    <property type="protein sequence ID" value="KAH7118048.1"/>
    <property type="molecule type" value="Genomic_DNA"/>
</dbReference>
<accession>A0A9P9DF01</accession>
<reference evidence="1" key="1">
    <citation type="journal article" date="2021" name="Nat. Commun.">
        <title>Genetic determinants of endophytism in the Arabidopsis root mycobiome.</title>
        <authorList>
            <person name="Mesny F."/>
            <person name="Miyauchi S."/>
            <person name="Thiergart T."/>
            <person name="Pickel B."/>
            <person name="Atanasova L."/>
            <person name="Karlsson M."/>
            <person name="Huettel B."/>
            <person name="Barry K.W."/>
            <person name="Haridas S."/>
            <person name="Chen C."/>
            <person name="Bauer D."/>
            <person name="Andreopoulos W."/>
            <person name="Pangilinan J."/>
            <person name="LaButti K."/>
            <person name="Riley R."/>
            <person name="Lipzen A."/>
            <person name="Clum A."/>
            <person name="Drula E."/>
            <person name="Henrissat B."/>
            <person name="Kohler A."/>
            <person name="Grigoriev I.V."/>
            <person name="Martin F.M."/>
            <person name="Hacquard S."/>
        </authorList>
    </citation>
    <scope>NUCLEOTIDE SEQUENCE</scope>
    <source>
        <strain evidence="1">MPI-CAGE-AT-0021</strain>
    </source>
</reference>
<name>A0A9P9DF01_9HYPO</name>
<dbReference type="Gene3D" id="1.20.1290.10">
    <property type="entry name" value="AhpD-like"/>
    <property type="match status" value="1"/>
</dbReference>
<organism evidence="1 2">
    <name type="scientific">Dactylonectria estremocensis</name>
    <dbReference type="NCBI Taxonomy" id="1079267"/>
    <lineage>
        <taxon>Eukaryota</taxon>
        <taxon>Fungi</taxon>
        <taxon>Dikarya</taxon>
        <taxon>Ascomycota</taxon>
        <taxon>Pezizomycotina</taxon>
        <taxon>Sordariomycetes</taxon>
        <taxon>Hypocreomycetidae</taxon>
        <taxon>Hypocreales</taxon>
        <taxon>Nectriaceae</taxon>
        <taxon>Dactylonectria</taxon>
    </lineage>
</organism>
<evidence type="ECO:0000313" key="2">
    <source>
        <dbReference type="Proteomes" id="UP000717696"/>
    </source>
</evidence>
<comment type="caution">
    <text evidence="1">The sequence shown here is derived from an EMBL/GenBank/DDBJ whole genome shotgun (WGS) entry which is preliminary data.</text>
</comment>